<reference evidence="1 2" key="1">
    <citation type="journal article" date="2020" name="Int. J. Nanomedicine">
        <title>Consequences Of Long-Term Bacteria's Exposure To Silver Nanoformulations With Different PhysicoChemical Properties.</title>
        <authorList>
            <person name="Kedziora A."/>
            <person name="Wernecki M."/>
            <person name="Korzekwa K."/>
            <person name="Speruda M."/>
            <person name="Gerasymchuk Y."/>
            <person name="Lukowiak A."/>
            <person name="Bugla-Ploskonska G."/>
        </authorList>
    </citation>
    <scope>NUCLEOTIDE SEQUENCE [LARGE SCALE GENOMIC DNA]</scope>
    <source>
        <strain evidence="1 2">ATCC 11230</strain>
    </source>
</reference>
<sequence length="273" mass="31778">MDITLNVTSNKIIHCLYITTFTLMFFSTNLKGENYLIPKKNAYGSLVFAEKKHEHPGVYDLFQSNKFITKDTTYFDLTPDYAMSKNENIILQQENQVFLTLSVESVKKNIIAIVNVYNAHDGYLYIYKKNIPYNGKDLCDKRFLITSYDVILDYLGGWCNYGLDMSSSAWLEIPPKSNYTYQVNLNDYYVFLPGKHRYNVGTFEHLIVRSNWFRNENINTAMFNILNQSHPKKKIDDLLYNLDLYGARLGVFLRSNEVSLLIDGDELDSLYSK</sequence>
<dbReference type="EMBL" id="VLTB01000145">
    <property type="protein sequence ID" value="NDR91375.1"/>
    <property type="molecule type" value="Genomic_DNA"/>
</dbReference>
<evidence type="ECO:0000313" key="1">
    <source>
        <dbReference type="EMBL" id="NDR91375.1"/>
    </source>
</evidence>
<name>A0A1L1K7T6_ECOLX</name>
<organism evidence="1 2">
    <name type="scientific">Escherichia coli</name>
    <dbReference type="NCBI Taxonomy" id="562"/>
    <lineage>
        <taxon>Bacteria</taxon>
        <taxon>Pseudomonadati</taxon>
        <taxon>Pseudomonadota</taxon>
        <taxon>Gammaproteobacteria</taxon>
        <taxon>Enterobacterales</taxon>
        <taxon>Enterobacteriaceae</taxon>
        <taxon>Escherichia</taxon>
    </lineage>
</organism>
<protein>
    <submittedName>
        <fullName evidence="1">Uncharacterized protein</fullName>
    </submittedName>
</protein>
<evidence type="ECO:0000313" key="2">
    <source>
        <dbReference type="Proteomes" id="UP000471490"/>
    </source>
</evidence>
<dbReference type="AlphaFoldDB" id="A0A1L1K7T6"/>
<comment type="caution">
    <text evidence="1">The sequence shown here is derived from an EMBL/GenBank/DDBJ whole genome shotgun (WGS) entry which is preliminary data.</text>
</comment>
<accession>A0A1L1K7T6</accession>
<dbReference type="Gene3D" id="2.60.40.2970">
    <property type="match status" value="1"/>
</dbReference>
<dbReference type="Proteomes" id="UP000471490">
    <property type="component" value="Unassembled WGS sequence"/>
</dbReference>
<proteinExistence type="predicted"/>
<gene>
    <name evidence="1" type="ORF">FPI65_08775</name>
</gene>